<evidence type="ECO:0000313" key="4">
    <source>
        <dbReference type="EMBL" id="SFB54186.1"/>
    </source>
</evidence>
<gene>
    <name evidence="4" type="ORF">SAMN04489723_11847</name>
</gene>
<organism evidence="4 5">
    <name type="scientific">Algoriphagus aquimarinus</name>
    <dbReference type="NCBI Taxonomy" id="237018"/>
    <lineage>
        <taxon>Bacteria</taxon>
        <taxon>Pseudomonadati</taxon>
        <taxon>Bacteroidota</taxon>
        <taxon>Cytophagia</taxon>
        <taxon>Cytophagales</taxon>
        <taxon>Cyclobacteriaceae</taxon>
        <taxon>Algoriphagus</taxon>
    </lineage>
</organism>
<reference evidence="4 5" key="1">
    <citation type="submission" date="2016-10" db="EMBL/GenBank/DDBJ databases">
        <authorList>
            <person name="de Groot N.N."/>
        </authorList>
    </citation>
    <scope>NUCLEOTIDE SEQUENCE [LARGE SCALE GENOMIC DNA]</scope>
    <source>
        <strain evidence="4 5">DSM 23399</strain>
    </source>
</reference>
<dbReference type="Proteomes" id="UP000198790">
    <property type="component" value="Unassembled WGS sequence"/>
</dbReference>
<dbReference type="SUPFAM" id="SSF51735">
    <property type="entry name" value="NAD(P)-binding Rossmann-fold domains"/>
    <property type="match status" value="1"/>
</dbReference>
<dbReference type="PANTHER" id="PTHR43401">
    <property type="entry name" value="L-THREONINE 3-DEHYDROGENASE"/>
    <property type="match status" value="1"/>
</dbReference>
<dbReference type="Pfam" id="PF00107">
    <property type="entry name" value="ADH_zinc_N"/>
    <property type="match status" value="1"/>
</dbReference>
<evidence type="ECO:0008006" key="6">
    <source>
        <dbReference type="Google" id="ProtNLM"/>
    </source>
</evidence>
<dbReference type="Gene3D" id="3.40.50.720">
    <property type="entry name" value="NAD(P)-binding Rossmann-like Domain"/>
    <property type="match status" value="1"/>
</dbReference>
<dbReference type="InterPro" id="IPR013154">
    <property type="entry name" value="ADH-like_N"/>
</dbReference>
<name>A0A1I1BWW6_9BACT</name>
<dbReference type="EMBL" id="FOKK01000018">
    <property type="protein sequence ID" value="SFB54186.1"/>
    <property type="molecule type" value="Genomic_DNA"/>
</dbReference>
<evidence type="ECO:0000256" key="1">
    <source>
        <dbReference type="ARBA" id="ARBA00023002"/>
    </source>
</evidence>
<dbReference type="CDD" id="cd08261">
    <property type="entry name" value="Zn_ADH7"/>
    <property type="match status" value="1"/>
</dbReference>
<dbReference type="InterPro" id="IPR011032">
    <property type="entry name" value="GroES-like_sf"/>
</dbReference>
<dbReference type="PANTHER" id="PTHR43401:SF3">
    <property type="entry name" value="L-GALACTONATE-5-DEHYDROGENASE"/>
    <property type="match status" value="1"/>
</dbReference>
<keyword evidence="1" id="KW-0560">Oxidoreductase</keyword>
<proteinExistence type="predicted"/>
<dbReference type="GO" id="GO:0016491">
    <property type="term" value="F:oxidoreductase activity"/>
    <property type="evidence" value="ECO:0007669"/>
    <property type="project" value="UniProtKB-KW"/>
</dbReference>
<accession>A0A1I1BWW6</accession>
<evidence type="ECO:0000313" key="5">
    <source>
        <dbReference type="Proteomes" id="UP000198790"/>
    </source>
</evidence>
<feature type="domain" description="Alcohol dehydrogenase-like C-terminal" evidence="2">
    <location>
        <begin position="171"/>
        <end position="299"/>
    </location>
</feature>
<sequence length="339" mass="37289">MKTLVLDNPTVFTFQEKEEPTSLQADEALVKIKKIGICGTDYHAFRGKQPFFSYPRVLGHELGAEVVGLGSDTDAIHVGDRVTIEPYLNCGTCQSCLNDKGNCCENLQVLGVHVDGGMTEYLKVPIRKLHPSKILSFEQLALVEPLSIGAHAVQRAEVNPKDLVLVIGAGPIGLSVMQFAKLRGATVVVLDINKERLNFAKEQMQVDFILEAKEGFTPDALRSCLDGFLPTVVFDATGNPNSMKNAFNYVAFGGKLVFVGLFIGEASFDDPLFHRRETTLLASRNSLPQDFSSIIQLMESGKIDIKPWVTHSADFEALPHVFKEWLDPKSKVIKAVVTL</sequence>
<dbReference type="InterPro" id="IPR050129">
    <property type="entry name" value="Zn_alcohol_dh"/>
</dbReference>
<evidence type="ECO:0000259" key="3">
    <source>
        <dbReference type="Pfam" id="PF08240"/>
    </source>
</evidence>
<dbReference type="STRING" id="237018.SAMN04489723_11847"/>
<dbReference type="InterPro" id="IPR013149">
    <property type="entry name" value="ADH-like_C"/>
</dbReference>
<protein>
    <recommendedName>
        <fullName evidence="6">Zinc-binding alcohol dehydrogenase family protein</fullName>
    </recommendedName>
</protein>
<feature type="domain" description="Alcohol dehydrogenase-like N-terminal" evidence="3">
    <location>
        <begin position="25"/>
        <end position="131"/>
    </location>
</feature>
<dbReference type="Gene3D" id="3.90.180.10">
    <property type="entry name" value="Medium-chain alcohol dehydrogenases, catalytic domain"/>
    <property type="match status" value="1"/>
</dbReference>
<dbReference type="OrthoDB" id="9806940at2"/>
<dbReference type="InterPro" id="IPR036291">
    <property type="entry name" value="NAD(P)-bd_dom_sf"/>
</dbReference>
<evidence type="ECO:0000259" key="2">
    <source>
        <dbReference type="Pfam" id="PF00107"/>
    </source>
</evidence>
<dbReference type="Pfam" id="PF08240">
    <property type="entry name" value="ADH_N"/>
    <property type="match status" value="1"/>
</dbReference>
<dbReference type="SUPFAM" id="SSF50129">
    <property type="entry name" value="GroES-like"/>
    <property type="match status" value="1"/>
</dbReference>
<keyword evidence="5" id="KW-1185">Reference proteome</keyword>
<dbReference type="AlphaFoldDB" id="A0A1I1BWW6"/>
<dbReference type="RefSeq" id="WP_092900132.1">
    <property type="nucleotide sequence ID" value="NZ_FOKK01000018.1"/>
</dbReference>